<dbReference type="CDD" id="cd04670">
    <property type="entry name" value="NUDIX_ASFGF2_Nudt6"/>
    <property type="match status" value="1"/>
</dbReference>
<dbReference type="Proteomes" id="UP001163046">
    <property type="component" value="Unassembled WGS sequence"/>
</dbReference>
<dbReference type="InterPro" id="IPR003293">
    <property type="entry name" value="Nudix_hydrolase6-like"/>
</dbReference>
<evidence type="ECO:0000259" key="12">
    <source>
        <dbReference type="PROSITE" id="PS51462"/>
    </source>
</evidence>
<evidence type="ECO:0000256" key="2">
    <source>
        <dbReference type="ARBA" id="ARBA00004173"/>
    </source>
</evidence>
<dbReference type="AlphaFoldDB" id="A0A9W9YZT8"/>
<evidence type="ECO:0000256" key="5">
    <source>
        <dbReference type="ARBA" id="ARBA00022490"/>
    </source>
</evidence>
<evidence type="ECO:0000256" key="11">
    <source>
        <dbReference type="RuleBase" id="RU003476"/>
    </source>
</evidence>
<evidence type="ECO:0000256" key="1">
    <source>
        <dbReference type="ARBA" id="ARBA00004123"/>
    </source>
</evidence>
<dbReference type="GO" id="GO:0005634">
    <property type="term" value="C:nucleus"/>
    <property type="evidence" value="ECO:0007669"/>
    <property type="project" value="UniProtKB-SubCell"/>
</dbReference>
<dbReference type="GO" id="GO:0051287">
    <property type="term" value="F:NAD binding"/>
    <property type="evidence" value="ECO:0007669"/>
    <property type="project" value="TreeGrafter"/>
</dbReference>
<comment type="function">
    <text evidence="9">May contribute to the regulation of cell proliferation.</text>
</comment>
<evidence type="ECO:0000256" key="8">
    <source>
        <dbReference type="ARBA" id="ARBA00023242"/>
    </source>
</evidence>
<evidence type="ECO:0000256" key="7">
    <source>
        <dbReference type="ARBA" id="ARBA00023128"/>
    </source>
</evidence>
<dbReference type="GO" id="GO:0035529">
    <property type="term" value="F:NADH pyrophosphatase activity"/>
    <property type="evidence" value="ECO:0007669"/>
    <property type="project" value="TreeGrafter"/>
</dbReference>
<organism evidence="13 14">
    <name type="scientific">Desmophyllum pertusum</name>
    <dbReference type="NCBI Taxonomy" id="174260"/>
    <lineage>
        <taxon>Eukaryota</taxon>
        <taxon>Metazoa</taxon>
        <taxon>Cnidaria</taxon>
        <taxon>Anthozoa</taxon>
        <taxon>Hexacorallia</taxon>
        <taxon>Scleractinia</taxon>
        <taxon>Caryophylliina</taxon>
        <taxon>Caryophylliidae</taxon>
        <taxon>Desmophyllum</taxon>
    </lineage>
</organism>
<reference evidence="13" key="1">
    <citation type="submission" date="2023-01" db="EMBL/GenBank/DDBJ databases">
        <title>Genome assembly of the deep-sea coral Lophelia pertusa.</title>
        <authorList>
            <person name="Herrera S."/>
            <person name="Cordes E."/>
        </authorList>
    </citation>
    <scope>NUCLEOTIDE SEQUENCE</scope>
    <source>
        <strain evidence="13">USNM1676648</strain>
        <tissue evidence="13">Polyp</tissue>
    </source>
</reference>
<comment type="caution">
    <text evidence="13">The sequence shown here is derived from an EMBL/GenBank/DDBJ whole genome shotgun (WGS) entry which is preliminary data.</text>
</comment>
<dbReference type="PRINTS" id="PR01356">
    <property type="entry name" value="GFGPROTEIN"/>
</dbReference>
<keyword evidence="5" id="KW-0963">Cytoplasm</keyword>
<dbReference type="InterPro" id="IPR040618">
    <property type="entry name" value="Pre-Nudix"/>
</dbReference>
<evidence type="ECO:0000256" key="4">
    <source>
        <dbReference type="ARBA" id="ARBA00005582"/>
    </source>
</evidence>
<dbReference type="PROSITE" id="PS00893">
    <property type="entry name" value="NUDIX_BOX"/>
    <property type="match status" value="1"/>
</dbReference>
<dbReference type="OrthoDB" id="447842at2759"/>
<dbReference type="InterPro" id="IPR020476">
    <property type="entry name" value="Nudix_hydrolase"/>
</dbReference>
<evidence type="ECO:0000256" key="9">
    <source>
        <dbReference type="ARBA" id="ARBA00057091"/>
    </source>
</evidence>
<dbReference type="FunFam" id="3.90.79.10:FF:000027">
    <property type="entry name" value="nucleoside diphosphate-linked moiety X motif 6"/>
    <property type="match status" value="1"/>
</dbReference>
<evidence type="ECO:0000313" key="14">
    <source>
        <dbReference type="Proteomes" id="UP001163046"/>
    </source>
</evidence>
<dbReference type="PANTHER" id="PTHR13994">
    <property type="entry name" value="NUDIX HYDROLASE RELATED"/>
    <property type="match status" value="1"/>
</dbReference>
<dbReference type="GO" id="GO:0005739">
    <property type="term" value="C:mitochondrion"/>
    <property type="evidence" value="ECO:0007669"/>
    <property type="project" value="UniProtKB-SubCell"/>
</dbReference>
<evidence type="ECO:0000256" key="10">
    <source>
        <dbReference type="ARBA" id="ARBA00068898"/>
    </source>
</evidence>
<comment type="similarity">
    <text evidence="4 11">Belongs to the Nudix hydrolase family.</text>
</comment>
<dbReference type="InterPro" id="IPR000086">
    <property type="entry name" value="NUDIX_hydrolase_dom"/>
</dbReference>
<evidence type="ECO:0000256" key="3">
    <source>
        <dbReference type="ARBA" id="ARBA00004496"/>
    </source>
</evidence>
<dbReference type="InterPro" id="IPR015797">
    <property type="entry name" value="NUDIX_hydrolase-like_dom_sf"/>
</dbReference>
<dbReference type="Gene3D" id="3.40.630.30">
    <property type="match status" value="1"/>
</dbReference>
<sequence length="304" mass="34909">MLRIVRRSVSTGKRLYLCRNRNGHSSAAAAVLSIKGLKWESAEFGGVDVNLSQLGENYSLDEFSDKLKESLLHWSKERRTSVWLKVPIGQSYLIPVAFNHGFSYHHAVGDYAKLLKWLPRWEHSKVPPYATHQVGVSGLVLNRKTKEVLVVQDKYMYKVGQTRKANMWKFPGGLSNEGENFEETAIREVWEETGVKAEFKSVLLFRQQHQMRNAFDKSDIYIVCRMEPLSFDISHCEDEIAQCEWMKLSTLITHAEVGPLTKLVGRLAAHGLKNGFDNVDMVENRMKSWMHPEQSVSLYHRCLP</sequence>
<feature type="domain" description="Nudix hydrolase" evidence="12">
    <location>
        <begin position="131"/>
        <end position="268"/>
    </location>
</feature>
<dbReference type="Pfam" id="PF18290">
    <property type="entry name" value="Nudix_hydro"/>
    <property type="match status" value="1"/>
</dbReference>
<evidence type="ECO:0000256" key="6">
    <source>
        <dbReference type="ARBA" id="ARBA00022801"/>
    </source>
</evidence>
<dbReference type="InterPro" id="IPR020084">
    <property type="entry name" value="NUDIX_hydrolase_CS"/>
</dbReference>
<dbReference type="Gene3D" id="3.90.79.10">
    <property type="entry name" value="Nucleoside Triphosphate Pyrophosphohydrolase"/>
    <property type="match status" value="1"/>
</dbReference>
<dbReference type="PROSITE" id="PS51462">
    <property type="entry name" value="NUDIX"/>
    <property type="match status" value="1"/>
</dbReference>
<dbReference type="SUPFAM" id="SSF55811">
    <property type="entry name" value="Nudix"/>
    <property type="match status" value="1"/>
</dbReference>
<dbReference type="GO" id="GO:0047631">
    <property type="term" value="F:ADP-ribose diphosphatase activity"/>
    <property type="evidence" value="ECO:0007669"/>
    <property type="project" value="TreeGrafter"/>
</dbReference>
<comment type="subcellular location">
    <subcellularLocation>
        <location evidence="3">Cytoplasm</location>
    </subcellularLocation>
    <subcellularLocation>
        <location evidence="2">Mitochondrion</location>
    </subcellularLocation>
    <subcellularLocation>
        <location evidence="1">Nucleus</location>
    </subcellularLocation>
</comment>
<dbReference type="PRINTS" id="PR00502">
    <property type="entry name" value="NUDIXFAMILY"/>
</dbReference>
<keyword evidence="14" id="KW-1185">Reference proteome</keyword>
<keyword evidence="6 11" id="KW-0378">Hydrolase</keyword>
<dbReference type="EMBL" id="MU826842">
    <property type="protein sequence ID" value="KAJ7371734.1"/>
    <property type="molecule type" value="Genomic_DNA"/>
</dbReference>
<keyword evidence="7" id="KW-0496">Mitochondrion</keyword>
<name>A0A9W9YZT8_9CNID</name>
<keyword evidence="8" id="KW-0539">Nucleus</keyword>
<proteinExistence type="inferred from homology"/>
<dbReference type="PANTHER" id="PTHR13994:SF46">
    <property type="entry name" value="NUCLEOSIDE DIPHOSPHATE-LINKED MOIETY X MOTIF 6"/>
    <property type="match status" value="1"/>
</dbReference>
<dbReference type="Pfam" id="PF00293">
    <property type="entry name" value="NUDIX"/>
    <property type="match status" value="1"/>
</dbReference>
<accession>A0A9W9YZT8</accession>
<protein>
    <recommendedName>
        <fullName evidence="10">Nucleoside diphosphate-linked moiety X motif 6</fullName>
    </recommendedName>
</protein>
<gene>
    <name evidence="13" type="primary">NUDT6_2</name>
    <name evidence="13" type="ORF">OS493_023070</name>
</gene>
<evidence type="ECO:0000313" key="13">
    <source>
        <dbReference type="EMBL" id="KAJ7371734.1"/>
    </source>
</evidence>